<dbReference type="RefSeq" id="WP_339599508.1">
    <property type="nucleotide sequence ID" value="NZ_JBBHLC010000032.1"/>
</dbReference>
<dbReference type="NCBIfam" id="TIGR03568">
    <property type="entry name" value="NeuC_NnaA"/>
    <property type="match status" value="1"/>
</dbReference>
<dbReference type="PANTHER" id="PTHR43174">
    <property type="entry name" value="UDP-N-ACETYLGLUCOSAMINE 2-EPIMERASE"/>
    <property type="match status" value="1"/>
</dbReference>
<gene>
    <name evidence="2" type="primary">neuC</name>
    <name evidence="2" type="ORF">V7S98_12975</name>
</gene>
<keyword evidence="2" id="KW-0378">Hydrolase</keyword>
<protein>
    <submittedName>
        <fullName evidence="2">UDP-N-acetylglucosamine 2-epimerase</fullName>
        <ecNumber evidence="2">3.2.1.183</ecNumber>
    </submittedName>
</protein>
<accession>A0ABU8QTY6</accession>
<dbReference type="EMBL" id="JBBHLC010000032">
    <property type="protein sequence ID" value="MEJ5864138.1"/>
    <property type="molecule type" value="Genomic_DNA"/>
</dbReference>
<organism evidence="2 3">
    <name type="scientific">Pseudomonas farsensis</name>
    <dbReference type="NCBI Taxonomy" id="2745492"/>
    <lineage>
        <taxon>Bacteria</taxon>
        <taxon>Pseudomonadati</taxon>
        <taxon>Pseudomonadota</taxon>
        <taxon>Gammaproteobacteria</taxon>
        <taxon>Pseudomonadales</taxon>
        <taxon>Pseudomonadaceae</taxon>
        <taxon>Pseudomonas</taxon>
    </lineage>
</organism>
<dbReference type="Gene3D" id="3.40.50.2000">
    <property type="entry name" value="Glycogen Phosphorylase B"/>
    <property type="match status" value="2"/>
</dbReference>
<reference evidence="2 3" key="1">
    <citation type="submission" date="2024-02" db="EMBL/GenBank/DDBJ databases">
        <title>Identification of pathogenicity and growth-promoting function of Pseudomonas putida variant.</title>
        <authorList>
            <person name="Sun J."/>
        </authorList>
    </citation>
    <scope>NUCLEOTIDE SEQUENCE [LARGE SCALE GENOMIC DNA]</scope>
    <source>
        <strain evidence="2 3">A03</strain>
    </source>
</reference>
<dbReference type="PANTHER" id="PTHR43174:SF3">
    <property type="entry name" value="UDP-N-ACETYLGLUCOSAMINE 2-EPIMERASE"/>
    <property type="match status" value="1"/>
</dbReference>
<dbReference type="InterPro" id="IPR020004">
    <property type="entry name" value="UDP-GlcNAc_Epase"/>
</dbReference>
<keyword evidence="2" id="KW-0326">Glycosidase</keyword>
<name>A0ABU8QTY6_9PSED</name>
<dbReference type="SUPFAM" id="SSF53756">
    <property type="entry name" value="UDP-Glycosyltransferase/glycogen phosphorylase"/>
    <property type="match status" value="1"/>
</dbReference>
<dbReference type="CDD" id="cd03786">
    <property type="entry name" value="GTB_UDP-GlcNAc_2-Epimerase"/>
    <property type="match status" value="1"/>
</dbReference>
<dbReference type="InterPro" id="IPR003331">
    <property type="entry name" value="UDP_GlcNAc_Epimerase_2_dom"/>
</dbReference>
<keyword evidence="3" id="KW-1185">Reference proteome</keyword>
<dbReference type="InterPro" id="IPR029767">
    <property type="entry name" value="WecB-like"/>
</dbReference>
<evidence type="ECO:0000259" key="1">
    <source>
        <dbReference type="Pfam" id="PF02350"/>
    </source>
</evidence>
<evidence type="ECO:0000313" key="3">
    <source>
        <dbReference type="Proteomes" id="UP001380290"/>
    </source>
</evidence>
<dbReference type="Proteomes" id="UP001380290">
    <property type="component" value="Unassembled WGS sequence"/>
</dbReference>
<comment type="caution">
    <text evidence="2">The sequence shown here is derived from an EMBL/GenBank/DDBJ whole genome shotgun (WGS) entry which is preliminary data.</text>
</comment>
<dbReference type="GO" id="GO:0016798">
    <property type="term" value="F:hydrolase activity, acting on glycosyl bonds"/>
    <property type="evidence" value="ECO:0007669"/>
    <property type="project" value="UniProtKB-KW"/>
</dbReference>
<proteinExistence type="predicted"/>
<sequence>MSKTIAVFTGTRAEYGLLYWLMKEIKASEDLVLQVVVSGMHLSPEFGETWRMIEADGFEIDAKVEMLLSSDTDIGVVKSMGLGLLGFADALGRLRPDCLVVLGDRFEALAITQAALVMRIPVAHLHGGEITEGAYDDAMRHAISKMADIHLVAAEPYRQRVIQLGEAPQRVFNVGAIGLDHVRRTARMGIEALRESLSFNLQQPFILVTYHPVTMADEGPIESFTALLEALDAFPEYQVILTYPNADNGGRAIIPLLEAYAQRQPMRVLAVPSLGFKRYLSVVALAAAVLGNSSSGIIEVPSFGVPTVNIGVRQKGRLAAQSVLHCVPERAAIKAALGRALEHEFAKACRGVDNPYGQGDAAAQITRILRDVDARESVPFHDLSNRT</sequence>
<dbReference type="EC" id="3.2.1.183" evidence="2"/>
<evidence type="ECO:0000313" key="2">
    <source>
        <dbReference type="EMBL" id="MEJ5864138.1"/>
    </source>
</evidence>
<dbReference type="Pfam" id="PF02350">
    <property type="entry name" value="Epimerase_2"/>
    <property type="match status" value="1"/>
</dbReference>
<feature type="domain" description="UDP-N-acetylglucosamine 2-epimerase" evidence="1">
    <location>
        <begin position="23"/>
        <end position="370"/>
    </location>
</feature>